<dbReference type="EMBL" id="LRGB01020562">
    <property type="protein sequence ID" value="KZR97662.1"/>
    <property type="molecule type" value="Genomic_DNA"/>
</dbReference>
<gene>
    <name evidence="2" type="ORF">APZ42_007335</name>
</gene>
<sequence length="49" mass="5713">QLPFWLALKRTEWAEIQVGRDPGRPSSRWAEIQVGRDPGGPRSRWAEIR</sequence>
<accession>A0A164FCP0</accession>
<evidence type="ECO:0000256" key="1">
    <source>
        <dbReference type="SAM" id="MobiDB-lite"/>
    </source>
</evidence>
<dbReference type="AlphaFoldDB" id="A0A164FCP0"/>
<feature type="non-terminal residue" evidence="2">
    <location>
        <position position="49"/>
    </location>
</feature>
<organism evidence="2 3">
    <name type="scientific">Daphnia magna</name>
    <dbReference type="NCBI Taxonomy" id="35525"/>
    <lineage>
        <taxon>Eukaryota</taxon>
        <taxon>Metazoa</taxon>
        <taxon>Ecdysozoa</taxon>
        <taxon>Arthropoda</taxon>
        <taxon>Crustacea</taxon>
        <taxon>Branchiopoda</taxon>
        <taxon>Diplostraca</taxon>
        <taxon>Cladocera</taxon>
        <taxon>Anomopoda</taxon>
        <taxon>Daphniidae</taxon>
        <taxon>Daphnia</taxon>
    </lineage>
</organism>
<reference evidence="2 3" key="1">
    <citation type="submission" date="2016-03" db="EMBL/GenBank/DDBJ databases">
        <title>EvidentialGene: Evidence-directed Construction of Genes on Genomes.</title>
        <authorList>
            <person name="Gilbert D.G."/>
            <person name="Choi J.-H."/>
            <person name="Mockaitis K."/>
            <person name="Colbourne J."/>
            <person name="Pfrender M."/>
        </authorList>
    </citation>
    <scope>NUCLEOTIDE SEQUENCE [LARGE SCALE GENOMIC DNA]</scope>
    <source>
        <strain evidence="2 3">Xinb3</strain>
        <tissue evidence="2">Complete organism</tissue>
    </source>
</reference>
<evidence type="ECO:0000313" key="2">
    <source>
        <dbReference type="EMBL" id="KZR97662.1"/>
    </source>
</evidence>
<feature type="region of interest" description="Disordered" evidence="1">
    <location>
        <begin position="19"/>
        <end position="49"/>
    </location>
</feature>
<feature type="non-terminal residue" evidence="2">
    <location>
        <position position="1"/>
    </location>
</feature>
<dbReference type="Proteomes" id="UP000076858">
    <property type="component" value="Unassembled WGS sequence"/>
</dbReference>
<evidence type="ECO:0000313" key="3">
    <source>
        <dbReference type="Proteomes" id="UP000076858"/>
    </source>
</evidence>
<protein>
    <submittedName>
        <fullName evidence="2">Uncharacterized protein</fullName>
    </submittedName>
</protein>
<comment type="caution">
    <text evidence="2">The sequence shown here is derived from an EMBL/GenBank/DDBJ whole genome shotgun (WGS) entry which is preliminary data.</text>
</comment>
<name>A0A164FCP0_9CRUS</name>
<proteinExistence type="predicted"/>
<keyword evidence="3" id="KW-1185">Reference proteome</keyword>